<proteinExistence type="predicted"/>
<accession>A0A0A9HS31</accession>
<organism evidence="1">
    <name type="scientific">Arundo donax</name>
    <name type="common">Giant reed</name>
    <name type="synonym">Donax arundinaceus</name>
    <dbReference type="NCBI Taxonomy" id="35708"/>
    <lineage>
        <taxon>Eukaryota</taxon>
        <taxon>Viridiplantae</taxon>
        <taxon>Streptophyta</taxon>
        <taxon>Embryophyta</taxon>
        <taxon>Tracheophyta</taxon>
        <taxon>Spermatophyta</taxon>
        <taxon>Magnoliopsida</taxon>
        <taxon>Liliopsida</taxon>
        <taxon>Poales</taxon>
        <taxon>Poaceae</taxon>
        <taxon>PACMAD clade</taxon>
        <taxon>Arundinoideae</taxon>
        <taxon>Arundineae</taxon>
        <taxon>Arundo</taxon>
    </lineage>
</organism>
<sequence length="27" mass="2836">MASPHLTVVTSPLSLCTPQLGRGPIFL</sequence>
<protein>
    <submittedName>
        <fullName evidence="1">Uncharacterized protein</fullName>
    </submittedName>
</protein>
<name>A0A0A9HS31_ARUDO</name>
<evidence type="ECO:0000313" key="1">
    <source>
        <dbReference type="EMBL" id="JAE38594.1"/>
    </source>
</evidence>
<dbReference type="EMBL" id="GBRH01159302">
    <property type="protein sequence ID" value="JAE38594.1"/>
    <property type="molecule type" value="Transcribed_RNA"/>
</dbReference>
<reference evidence="1" key="1">
    <citation type="submission" date="2014-09" db="EMBL/GenBank/DDBJ databases">
        <authorList>
            <person name="Magalhaes I.L.F."/>
            <person name="Oliveira U."/>
            <person name="Santos F.R."/>
            <person name="Vidigal T.H.D.A."/>
            <person name="Brescovit A.D."/>
            <person name="Santos A.J."/>
        </authorList>
    </citation>
    <scope>NUCLEOTIDE SEQUENCE</scope>
    <source>
        <tissue evidence="1">Shoot tissue taken approximately 20 cm above the soil surface</tissue>
    </source>
</reference>
<dbReference type="AlphaFoldDB" id="A0A0A9HS31"/>
<reference evidence="1" key="2">
    <citation type="journal article" date="2015" name="Data Brief">
        <title>Shoot transcriptome of the giant reed, Arundo donax.</title>
        <authorList>
            <person name="Barrero R.A."/>
            <person name="Guerrero F.D."/>
            <person name="Moolhuijzen P."/>
            <person name="Goolsby J.A."/>
            <person name="Tidwell J."/>
            <person name="Bellgard S.E."/>
            <person name="Bellgard M.I."/>
        </authorList>
    </citation>
    <scope>NUCLEOTIDE SEQUENCE</scope>
    <source>
        <tissue evidence="1">Shoot tissue taken approximately 20 cm above the soil surface</tissue>
    </source>
</reference>